<proteinExistence type="inferred from homology"/>
<evidence type="ECO:0000256" key="3">
    <source>
        <dbReference type="ARBA" id="ARBA00023295"/>
    </source>
</evidence>
<dbReference type="CDD" id="cd08999">
    <property type="entry name" value="GH43_ABN-like"/>
    <property type="match status" value="1"/>
</dbReference>
<evidence type="ECO:0000256" key="6">
    <source>
        <dbReference type="RuleBase" id="RU361187"/>
    </source>
</evidence>
<accession>A0AAE0WNL7</accession>
<dbReference type="PANTHER" id="PTHR42812:SF5">
    <property type="entry name" value="ENDO-ARABINASE"/>
    <property type="match status" value="1"/>
</dbReference>
<evidence type="ECO:0000256" key="2">
    <source>
        <dbReference type="ARBA" id="ARBA00022801"/>
    </source>
</evidence>
<sequence length="336" mass="35161">MLLSFLFALSAFASVAFTNPLPLPEISIQSIKRSEAGPEISGANFPDPAIIKVGSTWYAFATRTIGSSIHIQVASSPDFTTWNIINKSDGTQFDALPNLPAWVDASNPATWAPDVNQMLDGTFVMYYSATAKADPSKHCVGAAKSSTVTGPYTPIGSAAFICPLSQGGAIDASGYYVGGKRYVTWKIDGNSLGHGGACSNMVAPIVTTPIMVQQVGNDGVSFIGAAKKIMDNDGVDDQGVVEAPSLVKIGSTWVLFFSSGCFVSTYNQTYATASSIMGPYTRATKPLFYNGVDGLTNPGGGDIQPDGTHLVFHANAPSGRAMFQATVSLNGRAITA</sequence>
<comment type="similarity">
    <text evidence="1 6">Belongs to the glycosyl hydrolase 43 family.</text>
</comment>
<dbReference type="Proteomes" id="UP001274830">
    <property type="component" value="Unassembled WGS sequence"/>
</dbReference>
<evidence type="ECO:0000256" key="7">
    <source>
        <dbReference type="SAM" id="SignalP"/>
    </source>
</evidence>
<keyword evidence="3 6" id="KW-0326">Glycosidase</keyword>
<evidence type="ECO:0008006" key="10">
    <source>
        <dbReference type="Google" id="ProtNLM"/>
    </source>
</evidence>
<evidence type="ECO:0000313" key="8">
    <source>
        <dbReference type="EMBL" id="KAK3675017.1"/>
    </source>
</evidence>
<evidence type="ECO:0000256" key="1">
    <source>
        <dbReference type="ARBA" id="ARBA00009865"/>
    </source>
</evidence>
<dbReference type="Gene3D" id="2.115.10.20">
    <property type="entry name" value="Glycosyl hydrolase domain, family 43"/>
    <property type="match status" value="1"/>
</dbReference>
<feature type="active site" description="Proton donor" evidence="4">
    <location>
        <position position="242"/>
    </location>
</feature>
<keyword evidence="9" id="KW-1185">Reference proteome</keyword>
<dbReference type="InterPro" id="IPR006710">
    <property type="entry name" value="Glyco_hydro_43"/>
</dbReference>
<dbReference type="PANTHER" id="PTHR42812">
    <property type="entry name" value="BETA-XYLOSIDASE"/>
    <property type="match status" value="1"/>
</dbReference>
<name>A0AAE0WNL7_9PEZI</name>
<feature type="signal peptide" evidence="7">
    <location>
        <begin position="1"/>
        <end position="18"/>
    </location>
</feature>
<evidence type="ECO:0000313" key="9">
    <source>
        <dbReference type="Proteomes" id="UP001274830"/>
    </source>
</evidence>
<gene>
    <name evidence="8" type="ORF">LTR78_004950</name>
</gene>
<organism evidence="8 9">
    <name type="scientific">Recurvomyces mirabilis</name>
    <dbReference type="NCBI Taxonomy" id="574656"/>
    <lineage>
        <taxon>Eukaryota</taxon>
        <taxon>Fungi</taxon>
        <taxon>Dikarya</taxon>
        <taxon>Ascomycota</taxon>
        <taxon>Pezizomycotina</taxon>
        <taxon>Dothideomycetes</taxon>
        <taxon>Dothideomycetidae</taxon>
        <taxon>Mycosphaerellales</taxon>
        <taxon>Teratosphaeriaceae</taxon>
        <taxon>Recurvomyces</taxon>
    </lineage>
</organism>
<keyword evidence="7" id="KW-0732">Signal</keyword>
<dbReference type="InterPro" id="IPR051795">
    <property type="entry name" value="Glycosyl_Hydrlase_43"/>
</dbReference>
<protein>
    <recommendedName>
        <fullName evidence="10">Glycoside hydrolase family 43 protein</fullName>
    </recommendedName>
</protein>
<reference evidence="8" key="1">
    <citation type="submission" date="2023-07" db="EMBL/GenBank/DDBJ databases">
        <title>Black Yeasts Isolated from many extreme environments.</title>
        <authorList>
            <person name="Coleine C."/>
            <person name="Stajich J.E."/>
            <person name="Selbmann L."/>
        </authorList>
    </citation>
    <scope>NUCLEOTIDE SEQUENCE</scope>
    <source>
        <strain evidence="8">CCFEE 5485</strain>
    </source>
</reference>
<dbReference type="InterPro" id="IPR023296">
    <property type="entry name" value="Glyco_hydro_beta-prop_sf"/>
</dbReference>
<dbReference type="GO" id="GO:0005975">
    <property type="term" value="P:carbohydrate metabolic process"/>
    <property type="evidence" value="ECO:0007669"/>
    <property type="project" value="InterPro"/>
</dbReference>
<dbReference type="SUPFAM" id="SSF75005">
    <property type="entry name" value="Arabinanase/levansucrase/invertase"/>
    <property type="match status" value="1"/>
</dbReference>
<evidence type="ECO:0000256" key="5">
    <source>
        <dbReference type="PIRSR" id="PIRSR606710-2"/>
    </source>
</evidence>
<dbReference type="GO" id="GO:0004553">
    <property type="term" value="F:hydrolase activity, hydrolyzing O-glycosyl compounds"/>
    <property type="evidence" value="ECO:0007669"/>
    <property type="project" value="InterPro"/>
</dbReference>
<dbReference type="AlphaFoldDB" id="A0AAE0WNL7"/>
<feature type="site" description="Important for catalytic activity, responsible for pKa modulation of the active site Glu and correct orientation of both the proton donor and substrate" evidence="5">
    <location>
        <position position="171"/>
    </location>
</feature>
<keyword evidence="2 6" id="KW-0378">Hydrolase</keyword>
<comment type="caution">
    <text evidence="8">The sequence shown here is derived from an EMBL/GenBank/DDBJ whole genome shotgun (WGS) entry which is preliminary data.</text>
</comment>
<feature type="active site" description="Proton acceptor" evidence="4">
    <location>
        <position position="47"/>
    </location>
</feature>
<dbReference type="EMBL" id="JAUTXT010000016">
    <property type="protein sequence ID" value="KAK3675017.1"/>
    <property type="molecule type" value="Genomic_DNA"/>
</dbReference>
<dbReference type="Pfam" id="PF04616">
    <property type="entry name" value="Glyco_hydro_43"/>
    <property type="match status" value="1"/>
</dbReference>
<feature type="chain" id="PRO_5042067494" description="Glycoside hydrolase family 43 protein" evidence="7">
    <location>
        <begin position="19"/>
        <end position="336"/>
    </location>
</feature>
<evidence type="ECO:0000256" key="4">
    <source>
        <dbReference type="PIRSR" id="PIRSR606710-1"/>
    </source>
</evidence>